<dbReference type="PATRIC" id="fig|1177154.3.peg.609"/>
<dbReference type="STRING" id="1177154.Y5S_00602"/>
<dbReference type="RefSeq" id="WP_035230301.1">
    <property type="nucleotide sequence ID" value="NZ_ARXV01000002.1"/>
</dbReference>
<dbReference type="NCBIfam" id="TIGR03756">
    <property type="entry name" value="conj_TIGR03756"/>
    <property type="match status" value="1"/>
</dbReference>
<gene>
    <name evidence="2" type="ORF">Y5S_00602</name>
</gene>
<feature type="signal peptide" evidence="1">
    <location>
        <begin position="1"/>
        <end position="22"/>
    </location>
</feature>
<dbReference type="Proteomes" id="UP000029444">
    <property type="component" value="Unassembled WGS sequence"/>
</dbReference>
<keyword evidence="3" id="KW-1185">Reference proteome</keyword>
<reference evidence="2 3" key="1">
    <citation type="submission" date="2012-09" db="EMBL/GenBank/DDBJ databases">
        <title>Genome Sequence of alkane-degrading Bacterium Alcanivorax sp. 19-m-6.</title>
        <authorList>
            <person name="Lai Q."/>
            <person name="Shao Z."/>
        </authorList>
    </citation>
    <scope>NUCLEOTIDE SEQUENCE [LARGE SCALE GENOMIC DNA]</scope>
    <source>
        <strain evidence="2 3">19-m-6</strain>
    </source>
</reference>
<dbReference type="InterPro" id="IPR026331">
    <property type="entry name" value="PFL_4710"/>
</dbReference>
<dbReference type="Pfam" id="PF06834">
    <property type="entry name" value="TraU"/>
    <property type="match status" value="1"/>
</dbReference>
<feature type="chain" id="PRO_5001919414" evidence="1">
    <location>
        <begin position="23"/>
        <end position="341"/>
    </location>
</feature>
<evidence type="ECO:0000256" key="1">
    <source>
        <dbReference type="SAM" id="SignalP"/>
    </source>
</evidence>
<keyword evidence="1" id="KW-0732">Signal</keyword>
<evidence type="ECO:0000313" key="2">
    <source>
        <dbReference type="EMBL" id="KGD66130.1"/>
    </source>
</evidence>
<dbReference type="OrthoDB" id="8435546at2"/>
<name>A0A095UUE3_9GAMM</name>
<proteinExistence type="predicted"/>
<sequence>MMCAIRRCGFILLMWAPLMSHAGTISTTEIVSQTTSAALSCMRWMPVGMCFWLRCSIYECDVETSIKVGHYQPDAVVSSYNELGSNPWTEIRSILGAAQSSAATGLLGSLLPVPIESAGNRTEGGQGNKDHRNLIFRETDVIGHPLGSLSGVLAGTGYLCESETTSFYPYFMSSLDALSWRMEIPEMFYPASLIPGMREIGTWPLQTWGGVYPRTGWTTQAEEPKAAAINAQRAGDIVTRNGQPHIYDQIEASSSSDQRIWSPGPLVEDDPATGEWQMLLPKAESSCAVFGTNDLASANGWGGGRVDEEGDYAWNLWRPYQCCEKEGQFFLFDINWINYPP</sequence>
<protein>
    <submittedName>
        <fullName evidence="2">Integrating conjugative element protein</fullName>
    </submittedName>
</protein>
<evidence type="ECO:0000313" key="3">
    <source>
        <dbReference type="Proteomes" id="UP000029444"/>
    </source>
</evidence>
<dbReference type="eggNOG" id="ENOG502Z7HX">
    <property type="taxonomic scope" value="Bacteria"/>
</dbReference>
<organism evidence="2 3">
    <name type="scientific">Alcanivorax nanhaiticus</name>
    <dbReference type="NCBI Taxonomy" id="1177154"/>
    <lineage>
        <taxon>Bacteria</taxon>
        <taxon>Pseudomonadati</taxon>
        <taxon>Pseudomonadota</taxon>
        <taxon>Gammaproteobacteria</taxon>
        <taxon>Oceanospirillales</taxon>
        <taxon>Alcanivoracaceae</taxon>
        <taxon>Alcanivorax</taxon>
    </lineage>
</organism>
<dbReference type="InterPro" id="IPR009649">
    <property type="entry name" value="TraU"/>
</dbReference>
<dbReference type="AlphaFoldDB" id="A0A095UUE3"/>
<comment type="caution">
    <text evidence="2">The sequence shown here is derived from an EMBL/GenBank/DDBJ whole genome shotgun (WGS) entry which is preliminary data.</text>
</comment>
<accession>A0A095UUE3</accession>
<dbReference type="EMBL" id="ARXV01000002">
    <property type="protein sequence ID" value="KGD66130.1"/>
    <property type="molecule type" value="Genomic_DNA"/>
</dbReference>